<feature type="region of interest" description="Disordered" evidence="1">
    <location>
        <begin position="17"/>
        <end position="41"/>
    </location>
</feature>
<evidence type="ECO:0000256" key="1">
    <source>
        <dbReference type="SAM" id="MobiDB-lite"/>
    </source>
</evidence>
<dbReference type="AlphaFoldDB" id="A0A1L9RYD6"/>
<sequence length="340" mass="37519">MKNNAIEQWIDRVSTELQANPSSDDNRAGKTALNDRPKTSSKMFRTIDGEFGSSEETLTPTRVKAELSKATPKVVFLPQTADPGSNATRDLLGFLTSNDDTPWDGDNDKIKKISAATSLCAAELRSEGSWVMDVVRPLLDLAIEDLPLESWSVQTESVGAKYLPRYTAKDTFNRKIDLVVGLPMQHWKTEYERAGINDLGRDLSHVDHPHTGCRLLGLGVEVKGPDGSLIEAQVQLAVWMAGLVSWGFANRTSHNNRECVLPPMMGCTVVGEDWKLYIVYGIAGPSSQLSEVRLWGPHSVLKGETTSEIDATILARRLRRVMQYISTSYAERLVSTITGT</sequence>
<dbReference type="RefSeq" id="XP_040693598.1">
    <property type="nucleotide sequence ID" value="XM_040830508.1"/>
</dbReference>
<reference evidence="4" key="1">
    <citation type="journal article" date="2017" name="Genome Biol.">
        <title>Comparative genomics reveals high biological diversity and specific adaptations in the industrially and medically important fungal genus Aspergillus.</title>
        <authorList>
            <person name="de Vries R.P."/>
            <person name="Riley R."/>
            <person name="Wiebenga A."/>
            <person name="Aguilar-Osorio G."/>
            <person name="Amillis S."/>
            <person name="Uchima C.A."/>
            <person name="Anderluh G."/>
            <person name="Asadollahi M."/>
            <person name="Askin M."/>
            <person name="Barry K."/>
            <person name="Battaglia E."/>
            <person name="Bayram O."/>
            <person name="Benocci T."/>
            <person name="Braus-Stromeyer S.A."/>
            <person name="Caldana C."/>
            <person name="Canovas D."/>
            <person name="Cerqueira G.C."/>
            <person name="Chen F."/>
            <person name="Chen W."/>
            <person name="Choi C."/>
            <person name="Clum A."/>
            <person name="Dos Santos R.A."/>
            <person name="Damasio A.R."/>
            <person name="Diallinas G."/>
            <person name="Emri T."/>
            <person name="Fekete E."/>
            <person name="Flipphi M."/>
            <person name="Freyberg S."/>
            <person name="Gallo A."/>
            <person name="Gournas C."/>
            <person name="Habgood R."/>
            <person name="Hainaut M."/>
            <person name="Harispe M.L."/>
            <person name="Henrissat B."/>
            <person name="Hilden K.S."/>
            <person name="Hope R."/>
            <person name="Hossain A."/>
            <person name="Karabika E."/>
            <person name="Karaffa L."/>
            <person name="Karanyi Z."/>
            <person name="Krasevec N."/>
            <person name="Kuo A."/>
            <person name="Kusch H."/>
            <person name="LaButti K."/>
            <person name="Lagendijk E.L."/>
            <person name="Lapidus A."/>
            <person name="Levasseur A."/>
            <person name="Lindquist E."/>
            <person name="Lipzen A."/>
            <person name="Logrieco A.F."/>
            <person name="MacCabe A."/>
            <person name="Maekelae M.R."/>
            <person name="Malavazi I."/>
            <person name="Melin P."/>
            <person name="Meyer V."/>
            <person name="Mielnichuk N."/>
            <person name="Miskei M."/>
            <person name="Molnar A.P."/>
            <person name="Mule G."/>
            <person name="Ngan C.Y."/>
            <person name="Orejas M."/>
            <person name="Orosz E."/>
            <person name="Ouedraogo J.P."/>
            <person name="Overkamp K.M."/>
            <person name="Park H.-S."/>
            <person name="Perrone G."/>
            <person name="Piumi F."/>
            <person name="Punt P.J."/>
            <person name="Ram A.F."/>
            <person name="Ramon A."/>
            <person name="Rauscher S."/>
            <person name="Record E."/>
            <person name="Riano-Pachon D.M."/>
            <person name="Robert V."/>
            <person name="Roehrig J."/>
            <person name="Ruller R."/>
            <person name="Salamov A."/>
            <person name="Salih N.S."/>
            <person name="Samson R.A."/>
            <person name="Sandor E."/>
            <person name="Sanguinetti M."/>
            <person name="Schuetze T."/>
            <person name="Sepcic K."/>
            <person name="Shelest E."/>
            <person name="Sherlock G."/>
            <person name="Sophianopoulou V."/>
            <person name="Squina F.M."/>
            <person name="Sun H."/>
            <person name="Susca A."/>
            <person name="Todd R.B."/>
            <person name="Tsang A."/>
            <person name="Unkles S.E."/>
            <person name="van de Wiele N."/>
            <person name="van Rossen-Uffink D."/>
            <person name="Oliveira J.V."/>
            <person name="Vesth T.C."/>
            <person name="Visser J."/>
            <person name="Yu J.-H."/>
            <person name="Zhou M."/>
            <person name="Andersen M.R."/>
            <person name="Archer D.B."/>
            <person name="Baker S.E."/>
            <person name="Benoit I."/>
            <person name="Brakhage A.A."/>
            <person name="Braus G.H."/>
            <person name="Fischer R."/>
            <person name="Frisvad J.C."/>
            <person name="Goldman G.H."/>
            <person name="Houbraken J."/>
            <person name="Oakley B."/>
            <person name="Pocsi I."/>
            <person name="Scazzocchio C."/>
            <person name="Seiboth B."/>
            <person name="vanKuyk P.A."/>
            <person name="Wortman J."/>
            <person name="Dyer P.S."/>
            <person name="Grigoriev I.V."/>
        </authorList>
    </citation>
    <scope>NUCLEOTIDE SEQUENCE [LARGE SCALE GENOMIC DNA]</scope>
    <source>
        <strain evidence="4">DTO 134E9</strain>
    </source>
</reference>
<organism evidence="3 4">
    <name type="scientific">Aspergillus wentii DTO 134E9</name>
    <dbReference type="NCBI Taxonomy" id="1073089"/>
    <lineage>
        <taxon>Eukaryota</taxon>
        <taxon>Fungi</taxon>
        <taxon>Dikarya</taxon>
        <taxon>Ascomycota</taxon>
        <taxon>Pezizomycotina</taxon>
        <taxon>Eurotiomycetes</taxon>
        <taxon>Eurotiomycetidae</taxon>
        <taxon>Eurotiales</taxon>
        <taxon>Aspergillaceae</taxon>
        <taxon>Aspergillus</taxon>
        <taxon>Aspergillus subgen. Cremei</taxon>
    </lineage>
</organism>
<feature type="domain" description="PD-(D/E)XK nuclease-like" evidence="2">
    <location>
        <begin position="107"/>
        <end position="329"/>
    </location>
</feature>
<protein>
    <recommendedName>
        <fullName evidence="2">PD-(D/E)XK nuclease-like domain-containing protein</fullName>
    </recommendedName>
</protein>
<dbReference type="Proteomes" id="UP000184383">
    <property type="component" value="Unassembled WGS sequence"/>
</dbReference>
<dbReference type="Pfam" id="PF20516">
    <property type="entry name" value="PDDEXK_12"/>
    <property type="match status" value="1"/>
</dbReference>
<dbReference type="STRING" id="1073089.A0A1L9RYD6"/>
<dbReference type="InterPro" id="IPR046797">
    <property type="entry name" value="PDDEXK_12"/>
</dbReference>
<feature type="compositionally biased region" description="Basic and acidic residues" evidence="1">
    <location>
        <begin position="24"/>
        <end position="38"/>
    </location>
</feature>
<evidence type="ECO:0000259" key="2">
    <source>
        <dbReference type="Pfam" id="PF20516"/>
    </source>
</evidence>
<evidence type="ECO:0000313" key="3">
    <source>
        <dbReference type="EMBL" id="OJJ39922.1"/>
    </source>
</evidence>
<dbReference type="VEuPathDB" id="FungiDB:ASPWEDRAFT_169746"/>
<dbReference type="EMBL" id="KV878210">
    <property type="protein sequence ID" value="OJJ39922.1"/>
    <property type="molecule type" value="Genomic_DNA"/>
</dbReference>
<gene>
    <name evidence="3" type="ORF">ASPWEDRAFT_169746</name>
</gene>
<name>A0A1L9RYD6_ASPWE</name>
<accession>A0A1L9RYD6</accession>
<dbReference type="GeneID" id="63746356"/>
<proteinExistence type="predicted"/>
<dbReference type="OrthoDB" id="4161186at2759"/>
<keyword evidence="4" id="KW-1185">Reference proteome</keyword>
<evidence type="ECO:0000313" key="4">
    <source>
        <dbReference type="Proteomes" id="UP000184383"/>
    </source>
</evidence>